<sequence length="527" mass="61621">MVHTNVPTALSPQYLKSIYRMQTLYRIQLLLLLLFAGTAAMAQKISYSEPEKDDYKSTEFEIIGKVGGNMLVYKTDRGDYSVSVYDNAMQLKDRVKLDFLPRKVISMDFVAYPDKVLMIYQFQHKDAVYSFCATMTPDAKFNDAPLMIDSTRIGLYSKENKVYSVEVSEDKHRIMVYKINQDKEDNNVFYTFLYDSAMSLVNNSRLSLPMQTKKQFLSNFNLTNTGDFIFNKLERTSNRDYVISGSMVMKRTLVDSFETSAMQFKAQLLDEVKMKLDNNRHTALVTAFYYKQKRGNVEGMYLYKYDLSNNKTLYEKSTVFPEDLKTNARGESSTNSAFNDYFIRKIINTNNGGFLLTAESFYTSSRYQPWNRWNYMYGSPYGGMYAPYYYSPYSPMYYNPLNWNNSQGLRYHYDNVVVLSFDEEGNMQWNNFLHKSQFDDNADLYLSYLMVNVGSELRFLYNELDRRNYLLTDVSLAPGGKVNRMPTLRNLDKGFTWMPRYGKQISGRTVVIPCIYRNYICFAKIDF</sequence>
<proteinExistence type="predicted"/>
<comment type="caution">
    <text evidence="1">The sequence shown here is derived from an EMBL/GenBank/DDBJ whole genome shotgun (WGS) entry which is preliminary data.</text>
</comment>
<dbReference type="OrthoDB" id="1490253at2"/>
<keyword evidence="2" id="KW-1185">Reference proteome</keyword>
<reference evidence="1 2" key="1">
    <citation type="submission" date="2018-03" db="EMBL/GenBank/DDBJ databases">
        <title>Genomic Encyclopedia of Archaeal and Bacterial Type Strains, Phase II (KMG-II): from individual species to whole genera.</title>
        <authorList>
            <person name="Goeker M."/>
        </authorList>
    </citation>
    <scope>NUCLEOTIDE SEQUENCE [LARGE SCALE GENOMIC DNA]</scope>
    <source>
        <strain evidence="1 2">DSM 24859</strain>
    </source>
</reference>
<accession>A0A2P8HV11</accession>
<dbReference type="Proteomes" id="UP000240971">
    <property type="component" value="Unassembled WGS sequence"/>
</dbReference>
<gene>
    <name evidence="1" type="ORF">CLV51_1011407</name>
</gene>
<dbReference type="AlphaFoldDB" id="A0A2P8HV11"/>
<protein>
    <submittedName>
        <fullName evidence="1">Uncharacterized protein</fullName>
    </submittedName>
</protein>
<dbReference type="EMBL" id="PYAW01000001">
    <property type="protein sequence ID" value="PSL50063.1"/>
    <property type="molecule type" value="Genomic_DNA"/>
</dbReference>
<organism evidence="1 2">
    <name type="scientific">Chitinophaga niastensis</name>
    <dbReference type="NCBI Taxonomy" id="536980"/>
    <lineage>
        <taxon>Bacteria</taxon>
        <taxon>Pseudomonadati</taxon>
        <taxon>Bacteroidota</taxon>
        <taxon>Chitinophagia</taxon>
        <taxon>Chitinophagales</taxon>
        <taxon>Chitinophagaceae</taxon>
        <taxon>Chitinophaga</taxon>
    </lineage>
</organism>
<dbReference type="RefSeq" id="WP_106527243.1">
    <property type="nucleotide sequence ID" value="NZ_PYAW01000001.1"/>
</dbReference>
<evidence type="ECO:0000313" key="1">
    <source>
        <dbReference type="EMBL" id="PSL50063.1"/>
    </source>
</evidence>
<name>A0A2P8HV11_CHINA</name>
<evidence type="ECO:0000313" key="2">
    <source>
        <dbReference type="Proteomes" id="UP000240971"/>
    </source>
</evidence>